<sequence>MHERPGALKLAAKQINFGLNSAQLSVKQTRIDLNVPDG</sequence>
<dbReference type="AlphaFoldDB" id="W6PQ37"/>
<protein>
    <submittedName>
        <fullName evidence="1">Genomic scaffold, ProqFM164S01</fullName>
    </submittedName>
</protein>
<reference evidence="1" key="1">
    <citation type="journal article" date="2014" name="Nat. Commun.">
        <title>Multiple recent horizontal transfers of a large genomic region in cheese making fungi.</title>
        <authorList>
            <person name="Cheeseman K."/>
            <person name="Ropars J."/>
            <person name="Renault P."/>
            <person name="Dupont J."/>
            <person name="Gouzy J."/>
            <person name="Branca A."/>
            <person name="Abraham A.L."/>
            <person name="Ceppi M."/>
            <person name="Conseiller E."/>
            <person name="Debuchy R."/>
            <person name="Malagnac F."/>
            <person name="Goarin A."/>
            <person name="Silar P."/>
            <person name="Lacoste S."/>
            <person name="Sallet E."/>
            <person name="Bensimon A."/>
            <person name="Giraud T."/>
            <person name="Brygoo Y."/>
        </authorList>
    </citation>
    <scope>NUCLEOTIDE SEQUENCE [LARGE SCALE GENOMIC DNA]</scope>
    <source>
        <strain evidence="1">FM164</strain>
    </source>
</reference>
<accession>W6PQ37</accession>
<organism evidence="1 2">
    <name type="scientific">Penicillium roqueforti (strain FM164)</name>
    <dbReference type="NCBI Taxonomy" id="1365484"/>
    <lineage>
        <taxon>Eukaryota</taxon>
        <taxon>Fungi</taxon>
        <taxon>Dikarya</taxon>
        <taxon>Ascomycota</taxon>
        <taxon>Pezizomycotina</taxon>
        <taxon>Eurotiomycetes</taxon>
        <taxon>Eurotiomycetidae</taxon>
        <taxon>Eurotiales</taxon>
        <taxon>Aspergillaceae</taxon>
        <taxon>Penicillium</taxon>
    </lineage>
</organism>
<evidence type="ECO:0000313" key="2">
    <source>
        <dbReference type="Proteomes" id="UP000030686"/>
    </source>
</evidence>
<proteinExistence type="predicted"/>
<dbReference type="Proteomes" id="UP000030686">
    <property type="component" value="Unassembled WGS sequence"/>
</dbReference>
<gene>
    <name evidence="1" type="ORF">PROQFM164_S01g000097</name>
</gene>
<keyword evidence="2" id="KW-1185">Reference proteome</keyword>
<dbReference type="EMBL" id="HG792015">
    <property type="protein sequence ID" value="CDM26288.1"/>
    <property type="molecule type" value="Genomic_DNA"/>
</dbReference>
<evidence type="ECO:0000313" key="1">
    <source>
        <dbReference type="EMBL" id="CDM26288.1"/>
    </source>
</evidence>
<name>W6PQ37_PENRF</name>